<feature type="compositionally biased region" description="Acidic residues" evidence="1">
    <location>
        <begin position="257"/>
        <end position="267"/>
    </location>
</feature>
<dbReference type="OrthoDB" id="6359943at2759"/>
<keyword evidence="4" id="KW-1185">Reference proteome</keyword>
<proteinExistence type="predicted"/>
<evidence type="ECO:0000313" key="4">
    <source>
        <dbReference type="Proteomes" id="UP000383932"/>
    </source>
</evidence>
<evidence type="ECO:0000313" key="3">
    <source>
        <dbReference type="EMBL" id="KAB5594327.1"/>
    </source>
</evidence>
<name>A0A5N5QSX6_9AGAM</name>
<feature type="compositionally biased region" description="Polar residues" evidence="1">
    <location>
        <begin position="289"/>
        <end position="302"/>
    </location>
</feature>
<feature type="compositionally biased region" description="Low complexity" evidence="1">
    <location>
        <begin position="559"/>
        <end position="577"/>
    </location>
</feature>
<dbReference type="InterPro" id="IPR011333">
    <property type="entry name" value="SKP1/BTB/POZ_sf"/>
</dbReference>
<dbReference type="Pfam" id="PF00651">
    <property type="entry name" value="BTB"/>
    <property type="match status" value="1"/>
</dbReference>
<feature type="region of interest" description="Disordered" evidence="1">
    <location>
        <begin position="752"/>
        <end position="824"/>
    </location>
</feature>
<dbReference type="PANTHER" id="PTHR47369">
    <property type="entry name" value="BTB/POZ DOMAIN-CONTAINING PROTEIN"/>
    <property type="match status" value="1"/>
</dbReference>
<reference evidence="3 4" key="1">
    <citation type="journal article" date="2019" name="Fungal Biol. Biotechnol.">
        <title>Draft genome sequence of fastidious pathogen Ceratobasidium theobromae, which causes vascular-streak dieback in Theobroma cacao.</title>
        <authorList>
            <person name="Ali S.S."/>
            <person name="Asman A."/>
            <person name="Shao J."/>
            <person name="Firmansyah A.P."/>
            <person name="Susilo A.W."/>
            <person name="Rosmana A."/>
            <person name="McMahon P."/>
            <person name="Junaid M."/>
            <person name="Guest D."/>
            <person name="Kheng T.Y."/>
            <person name="Meinhardt L.W."/>
            <person name="Bailey B.A."/>
        </authorList>
    </citation>
    <scope>NUCLEOTIDE SEQUENCE [LARGE SCALE GENOMIC DNA]</scope>
    <source>
        <strain evidence="3 4">CT2</strain>
    </source>
</reference>
<feature type="region of interest" description="Disordered" evidence="1">
    <location>
        <begin position="554"/>
        <end position="580"/>
    </location>
</feature>
<dbReference type="AlphaFoldDB" id="A0A5N5QSX6"/>
<dbReference type="Gene3D" id="3.30.710.10">
    <property type="entry name" value="Potassium Channel Kv1.1, Chain A"/>
    <property type="match status" value="1"/>
</dbReference>
<evidence type="ECO:0000256" key="1">
    <source>
        <dbReference type="SAM" id="MobiDB-lite"/>
    </source>
</evidence>
<feature type="region of interest" description="Disordered" evidence="1">
    <location>
        <begin position="1"/>
        <end position="27"/>
    </location>
</feature>
<dbReference type="PANTHER" id="PTHR47369:SF1">
    <property type="entry name" value="BTB_POZ DOMAIN-CONTAINING PROTEIN"/>
    <property type="match status" value="1"/>
</dbReference>
<dbReference type="SUPFAM" id="SSF54695">
    <property type="entry name" value="POZ domain"/>
    <property type="match status" value="1"/>
</dbReference>
<feature type="region of interest" description="Disordered" evidence="1">
    <location>
        <begin position="221"/>
        <end position="304"/>
    </location>
</feature>
<dbReference type="PROSITE" id="PS50097">
    <property type="entry name" value="BTB"/>
    <property type="match status" value="1"/>
</dbReference>
<feature type="compositionally biased region" description="Polar residues" evidence="1">
    <location>
        <begin position="1"/>
        <end position="17"/>
    </location>
</feature>
<feature type="compositionally biased region" description="Low complexity" evidence="1">
    <location>
        <begin position="768"/>
        <end position="784"/>
    </location>
</feature>
<protein>
    <recommendedName>
        <fullName evidence="2">BTB domain-containing protein</fullName>
    </recommendedName>
</protein>
<dbReference type="Proteomes" id="UP000383932">
    <property type="component" value="Unassembled WGS sequence"/>
</dbReference>
<gene>
    <name evidence="3" type="ORF">CTheo_2257</name>
</gene>
<accession>A0A5N5QSX6</accession>
<feature type="domain" description="BTB" evidence="2">
    <location>
        <begin position="59"/>
        <end position="130"/>
    </location>
</feature>
<evidence type="ECO:0000259" key="2">
    <source>
        <dbReference type="PROSITE" id="PS50097"/>
    </source>
</evidence>
<dbReference type="InterPro" id="IPR000210">
    <property type="entry name" value="BTB/POZ_dom"/>
</dbReference>
<dbReference type="EMBL" id="SSOP01000022">
    <property type="protein sequence ID" value="KAB5594327.1"/>
    <property type="molecule type" value="Genomic_DNA"/>
</dbReference>
<organism evidence="3 4">
    <name type="scientific">Ceratobasidium theobromae</name>
    <dbReference type="NCBI Taxonomy" id="1582974"/>
    <lineage>
        <taxon>Eukaryota</taxon>
        <taxon>Fungi</taxon>
        <taxon>Dikarya</taxon>
        <taxon>Basidiomycota</taxon>
        <taxon>Agaricomycotina</taxon>
        <taxon>Agaricomycetes</taxon>
        <taxon>Cantharellales</taxon>
        <taxon>Ceratobasidiaceae</taxon>
        <taxon>Ceratobasidium</taxon>
    </lineage>
</organism>
<sequence length="898" mass="97731">MIHGSRSMSAINASTPMTPRRPHANTVSERPTTMLVSPPHSPQLIQSHLYQMFLAGHTADVALVVRGSWQAQYNLHRVILIQSDYFRTLFTNGFRESRSGASADMIELHFDDPNITRAAFEICIARLYGGGPDLFVDPALIPSIQHPLTSSFPLASAASPVPPASHPATPRFLLSLLATANYLHIPSVTSQALLLVLSTIGPWTVTRYFGFAIGQGIGQPEGSEPEAAVGLDDIGQPAPAVAPKEQTSQPPKPDDVLPQEDEEDEEDLVKVSSLGSSTSNSRKHRAVSGASQHTFETQSIYTESPDDGEPTFFYGVVGDKIGEACACWLARWGADILALEEAVEARLHPPRASTPPKLASPFPKLAHKRNLSQPVSNPVPQTFSSFFASMSLQSASNSTSSLNFPRRRSPSQSVLISPVVASSAPTTAPRVWSHGGMPARWARAVMCSDNLFVRGEWERFVFMTRVVELRRRQLAREATEATGAAAKKIEQLKRSEELEWDEMFKTGIYYSHIALEDLYRISQEPSSNGKPFVELSTLQSALWRQSILRCQITSHSTVSNSRPNSPAPASSSISSNSTEGELGGLVSTADILLSPPDDTKVYYPIPTDASIRVGHDRTNSVNIIDNDLDLDVLSPRATASAAKIRKPASESDLFGLRPSRRTAREIVQEHERGGVSETAKWSVNEPFRFSVEFWGLDTLKEKNRLHSHTVWYAGSMYNVYVQVIKKKGMQLGVYLHRQSAVDPIPPASAPASFALLNPPTPTEAGTTVVAPRPQSVSSSAPRSSLLTNAGLIGSPPTPTPRAGTAPPERDAPVTSPPSAPVAPWRDPRRVARSYFIMTCPSLVGSSLTRFQSGPDDFKISQSWGWKSSCLWSEAEAEEPAATEDSWISLRATVMIGVV</sequence>
<comment type="caution">
    <text evidence="3">The sequence shown here is derived from an EMBL/GenBank/DDBJ whole genome shotgun (WGS) entry which is preliminary data.</text>
</comment>